<evidence type="ECO:0000256" key="3">
    <source>
        <dbReference type="SAM" id="Coils"/>
    </source>
</evidence>
<dbReference type="GO" id="GO:0070062">
    <property type="term" value="C:extracellular exosome"/>
    <property type="evidence" value="ECO:0007669"/>
    <property type="project" value="TreeGrafter"/>
</dbReference>
<reference evidence="5" key="1">
    <citation type="journal article" date="2020" name="bioRxiv">
        <title>Comparative genomics of Chlamydomonas.</title>
        <authorList>
            <person name="Craig R.J."/>
            <person name="Hasan A.R."/>
            <person name="Ness R.W."/>
            <person name="Keightley P.D."/>
        </authorList>
    </citation>
    <scope>NUCLEOTIDE SEQUENCE</scope>
    <source>
        <strain evidence="5">SAG 7.73</strain>
    </source>
</reference>
<keyword evidence="6" id="KW-1185">Reference proteome</keyword>
<keyword evidence="3" id="KW-0175">Coiled coil</keyword>
<dbReference type="GO" id="GO:0060271">
    <property type="term" value="P:cilium assembly"/>
    <property type="evidence" value="ECO:0007669"/>
    <property type="project" value="TreeGrafter"/>
</dbReference>
<dbReference type="SUPFAM" id="SSF48452">
    <property type="entry name" value="TPR-like"/>
    <property type="match status" value="1"/>
</dbReference>
<proteinExistence type="predicted"/>
<dbReference type="PANTHER" id="PTHR44314:SF1">
    <property type="entry name" value="CILIA- AND FLAGELLA-ASSOCIATED PROTEIN 70"/>
    <property type="match status" value="1"/>
</dbReference>
<keyword evidence="2" id="KW-0802">TPR repeat</keyword>
<name>A0A835SWJ4_CHLIN</name>
<feature type="region of interest" description="Disordered" evidence="4">
    <location>
        <begin position="1"/>
        <end position="20"/>
    </location>
</feature>
<evidence type="ECO:0000256" key="1">
    <source>
        <dbReference type="ARBA" id="ARBA00022737"/>
    </source>
</evidence>
<accession>A0A835SWJ4</accession>
<dbReference type="Proteomes" id="UP000650467">
    <property type="component" value="Unassembled WGS sequence"/>
</dbReference>
<comment type="caution">
    <text evidence="5">The sequence shown here is derived from an EMBL/GenBank/DDBJ whole genome shotgun (WGS) entry which is preliminary data.</text>
</comment>
<dbReference type="Gene3D" id="1.25.40.10">
    <property type="entry name" value="Tetratricopeptide repeat domain"/>
    <property type="match status" value="2"/>
</dbReference>
<gene>
    <name evidence="5" type="ORF">HXX76_007512</name>
</gene>
<organism evidence="5 6">
    <name type="scientific">Chlamydomonas incerta</name>
    <dbReference type="NCBI Taxonomy" id="51695"/>
    <lineage>
        <taxon>Eukaryota</taxon>
        <taxon>Viridiplantae</taxon>
        <taxon>Chlorophyta</taxon>
        <taxon>core chlorophytes</taxon>
        <taxon>Chlorophyceae</taxon>
        <taxon>CS clade</taxon>
        <taxon>Chlamydomonadales</taxon>
        <taxon>Chlamydomonadaceae</taxon>
        <taxon>Chlamydomonas</taxon>
    </lineage>
</organism>
<protein>
    <recommendedName>
        <fullName evidence="7">Cilia- and flagella-associated protein 70</fullName>
    </recommendedName>
</protein>
<evidence type="ECO:0000256" key="4">
    <source>
        <dbReference type="SAM" id="MobiDB-lite"/>
    </source>
</evidence>
<keyword evidence="1" id="KW-0677">Repeat</keyword>
<dbReference type="GO" id="GO:0031514">
    <property type="term" value="C:motile cilium"/>
    <property type="evidence" value="ECO:0007669"/>
    <property type="project" value="TreeGrafter"/>
</dbReference>
<dbReference type="PANTHER" id="PTHR44314">
    <property type="entry name" value="CILIA- AND FLAGELLA-ASSOCIATED PROTEIN 70"/>
    <property type="match status" value="1"/>
</dbReference>
<dbReference type="InterPro" id="IPR052628">
    <property type="entry name" value="CFAP70"/>
</dbReference>
<dbReference type="EMBL" id="JAEHOC010000016">
    <property type="protein sequence ID" value="KAG2434617.1"/>
    <property type="molecule type" value="Genomic_DNA"/>
</dbReference>
<feature type="coiled-coil region" evidence="3">
    <location>
        <begin position="675"/>
        <end position="702"/>
    </location>
</feature>
<evidence type="ECO:0000256" key="2">
    <source>
        <dbReference type="ARBA" id="ARBA00022803"/>
    </source>
</evidence>
<feature type="compositionally biased region" description="Basic and acidic residues" evidence="4">
    <location>
        <begin position="1"/>
        <end position="12"/>
    </location>
</feature>
<dbReference type="GO" id="GO:0003341">
    <property type="term" value="P:cilium movement"/>
    <property type="evidence" value="ECO:0007669"/>
    <property type="project" value="TreeGrafter"/>
</dbReference>
<dbReference type="InterPro" id="IPR011990">
    <property type="entry name" value="TPR-like_helical_dom_sf"/>
</dbReference>
<dbReference type="AlphaFoldDB" id="A0A835SWJ4"/>
<evidence type="ECO:0000313" key="6">
    <source>
        <dbReference type="Proteomes" id="UP000650467"/>
    </source>
</evidence>
<evidence type="ECO:0000313" key="5">
    <source>
        <dbReference type="EMBL" id="KAG2434617.1"/>
    </source>
</evidence>
<sequence>MAPKKKEDKDAPPPEDTNPYGVFVTVTVPSATVVLDVPEDDAAAQRQTHITLNIPGCHVPWASPHTAPSEGGLYQYSVVKHFRRSGGDDGLMALINGVLTVTVNDSATNAVLASATVDQLQGFAIGQNTWSAEGLDLVPAAEVPEGVPKARSARLAFVSIALQERPLPEGADAAALAAAPPTPEAELPPLLPYSYVNPAGAEEGNMVELAVSGLSPLPPNLQAAADAAGGKLHVTVGLALPGGGPTVAVPLAVVGGRLAAPAFRRQLVPPACRQALQYALEDGVPLVLEVARYVTAEGMADPAFEGYHAAAAAPALVAGLGTAGATEAAAEGLPLTAWAAAGAKACLPPYTAPPGKPKPVEAEVPPAGSCLWEKAGAQLAVSVRFARPVVPAWRPPPPPPRPLLELIPPRDLTPKPAPTTAVDDFKAKVRVIARALAEEYKAVLPPPDASVAAAAAGGGAEGRHKALIFELNRSGKYAQMRDSLKAAVVSLVREKYRKSGSMSPNEMALLYNDLYGSLLAALHAALNDLVDAAAARPRAPPPPPVPDKQRLAELLELAAQAEAMGDTDRAELLHQRRLLAQNEAQVWYEYGGYCLRRGGARRGRAEECFREALALEPTHRGALLALLGCSVAAGRATDPAYLESAEAAAHRLLDVAGRSSLDGWAALAVVYRAYGEAKKAELASCEQEMARLEKQQLAAAAAASAGVSPSGSYAEGRAGGAGAGAPAAEASQASAGSAAGGAGELQARSYIGLATTLLESLALPAEAALALEAAAGLRHWPSVGPDTRTLHALAGALAEQALARAAGGAAAAVAAGAMLTPGSTALGLMRGDAGGAVSAVAAEAAWRCRLLVAQLHKARGATDEAIRFYQEYIEAARAAGRLAEVPLPAWLELAEAYAARGQARFAADVYLLAASARPGCAVLWRGAGRCFAGAGELGPADMALSEANVLDPEEPEAWGWLALVALREGRAEDAEKALSFGLRCGLADPGVLLDIAAEYRAAGQRRAEQRVLQEVAVRLMPESCSARLLLARCLVAQRCGAEAAEAVAAARELAAHEDDEAAVAELEAELRGMA</sequence>
<evidence type="ECO:0008006" key="7">
    <source>
        <dbReference type="Google" id="ProtNLM"/>
    </source>
</evidence>
<dbReference type="OrthoDB" id="546354at2759"/>